<gene>
    <name evidence="2" type="ORF">TWF696_009581</name>
</gene>
<feature type="region of interest" description="Disordered" evidence="1">
    <location>
        <begin position="1"/>
        <end position="47"/>
    </location>
</feature>
<feature type="compositionally biased region" description="Low complexity" evidence="1">
    <location>
        <begin position="635"/>
        <end position="645"/>
    </location>
</feature>
<dbReference type="Proteomes" id="UP001375240">
    <property type="component" value="Unassembled WGS sequence"/>
</dbReference>
<feature type="region of interest" description="Disordered" evidence="1">
    <location>
        <begin position="499"/>
        <end position="570"/>
    </location>
</feature>
<feature type="region of interest" description="Disordered" evidence="1">
    <location>
        <begin position="678"/>
        <end position="702"/>
    </location>
</feature>
<dbReference type="EMBL" id="JAVHNQ010000009">
    <property type="protein sequence ID" value="KAK6338769.1"/>
    <property type="molecule type" value="Genomic_DNA"/>
</dbReference>
<reference evidence="2 3" key="1">
    <citation type="submission" date="2019-10" db="EMBL/GenBank/DDBJ databases">
        <authorList>
            <person name="Palmer J.M."/>
        </authorList>
    </citation>
    <scope>NUCLEOTIDE SEQUENCE [LARGE SCALE GENOMIC DNA]</scope>
    <source>
        <strain evidence="2 3">TWF696</strain>
    </source>
</reference>
<accession>A0AAV9UBX2</accession>
<dbReference type="AlphaFoldDB" id="A0AAV9UBX2"/>
<evidence type="ECO:0000313" key="3">
    <source>
        <dbReference type="Proteomes" id="UP001375240"/>
    </source>
</evidence>
<evidence type="ECO:0000256" key="1">
    <source>
        <dbReference type="SAM" id="MobiDB-lite"/>
    </source>
</evidence>
<organism evidence="2 3">
    <name type="scientific">Orbilia brochopaga</name>
    <dbReference type="NCBI Taxonomy" id="3140254"/>
    <lineage>
        <taxon>Eukaryota</taxon>
        <taxon>Fungi</taxon>
        <taxon>Dikarya</taxon>
        <taxon>Ascomycota</taxon>
        <taxon>Pezizomycotina</taxon>
        <taxon>Orbiliomycetes</taxon>
        <taxon>Orbiliales</taxon>
        <taxon>Orbiliaceae</taxon>
        <taxon>Orbilia</taxon>
    </lineage>
</organism>
<feature type="compositionally biased region" description="Pro residues" evidence="1">
    <location>
        <begin position="528"/>
        <end position="544"/>
    </location>
</feature>
<feature type="compositionally biased region" description="Polar residues" evidence="1">
    <location>
        <begin position="559"/>
        <end position="570"/>
    </location>
</feature>
<evidence type="ECO:0000313" key="2">
    <source>
        <dbReference type="EMBL" id="KAK6338769.1"/>
    </source>
</evidence>
<protein>
    <submittedName>
        <fullName evidence="2">Uncharacterized protein</fullName>
    </submittedName>
</protein>
<name>A0AAV9UBX2_9PEZI</name>
<keyword evidence="3" id="KW-1185">Reference proteome</keyword>
<feature type="region of interest" description="Disordered" evidence="1">
    <location>
        <begin position="184"/>
        <end position="220"/>
    </location>
</feature>
<feature type="compositionally biased region" description="Polar residues" evidence="1">
    <location>
        <begin position="194"/>
        <end position="220"/>
    </location>
</feature>
<comment type="caution">
    <text evidence="2">The sequence shown here is derived from an EMBL/GenBank/DDBJ whole genome shotgun (WGS) entry which is preliminary data.</text>
</comment>
<feature type="region of interest" description="Disordered" evidence="1">
    <location>
        <begin position="627"/>
        <end position="650"/>
    </location>
</feature>
<proteinExistence type="predicted"/>
<sequence length="702" mass="78345">MKPTLSDSRLYMPAQLQPHQQPQIDPGPPPKKNGKAQPYLPSLPPPTKPGDDAVTALGYIWINPSVSYKTAKLLYLTLFQGLREVCPEIDWTKFEQWRACYSHRRRSGDFKSYLREDDVETFIDFMQQSFPINKFGERSSIADQLEYERRVAGYFERLDISRAKQPVKKKEEIPAASLLPLASSGATSPEQLEISGSTHEQSSSSADQTADQGYSSSITSADSTNNPLLIIPEKRRRVVSILVEDAIKRVTRSMLAIYRNMDRDDILYQPESRATGRSKFLNPEGSKIFSHLRAKVASEGNLLNLRRITRSPKYPSWLASAYQQTPGFFPPVPSGLPDGAPSRSVSSTISQNDRLAMKAYLEAQDAGGNGAKNGTFLLPHSHETSNGAQFTGSNHKSPSPVNSVAVSLYERQMEFPFYETSRPESPAVEPFTAEHDQIDQISHPATLTQDYQNISQPIPTSPSTQAQLQYMQNYSAYTAFDDMHIASDLGQEQLRPHSTTLQSSFQPPLDQDHSLQDSSYQQASYLPPSEPTPSYPPASWPPSRPTVSDSPTYPPESHPPSQQTGSHPLSSQQTIFYARPQQITYYTPEPQHTTFYAPQRTTFYTPDPHQTTFYTASQPTLFYAPASHSAPPQPTLQAAAPQSAPLSPPQDPAAFLNYLMEHGTPIGPDTTPHLAMFASQRRKKEREEQEALAQQYDSKWGL</sequence>